<evidence type="ECO:0000313" key="2">
    <source>
        <dbReference type="Proteomes" id="UP001162483"/>
    </source>
</evidence>
<accession>A0ABN9AV64</accession>
<evidence type="ECO:0000313" key="1">
    <source>
        <dbReference type="EMBL" id="CAI9538135.1"/>
    </source>
</evidence>
<sequence length="61" mass="6633">MIPSMKCSSPTLAALMKPHTRSLPVPCFAVGTMHFSFHTVLNPSVPKTFILISSLKSTESE</sequence>
<dbReference type="EMBL" id="CATNWA010000785">
    <property type="protein sequence ID" value="CAI9538135.1"/>
    <property type="molecule type" value="Genomic_DNA"/>
</dbReference>
<dbReference type="Proteomes" id="UP001162483">
    <property type="component" value="Unassembled WGS sequence"/>
</dbReference>
<keyword evidence="2" id="KW-1185">Reference proteome</keyword>
<comment type="caution">
    <text evidence="1">The sequence shown here is derived from an EMBL/GenBank/DDBJ whole genome shotgun (WGS) entry which is preliminary data.</text>
</comment>
<protein>
    <submittedName>
        <fullName evidence="1">Uncharacterized protein</fullName>
    </submittedName>
</protein>
<reference evidence="1" key="1">
    <citation type="submission" date="2023-05" db="EMBL/GenBank/DDBJ databases">
        <authorList>
            <person name="Stuckert A."/>
        </authorList>
    </citation>
    <scope>NUCLEOTIDE SEQUENCE</scope>
</reference>
<organism evidence="1 2">
    <name type="scientific">Staurois parvus</name>
    <dbReference type="NCBI Taxonomy" id="386267"/>
    <lineage>
        <taxon>Eukaryota</taxon>
        <taxon>Metazoa</taxon>
        <taxon>Chordata</taxon>
        <taxon>Craniata</taxon>
        <taxon>Vertebrata</taxon>
        <taxon>Euteleostomi</taxon>
        <taxon>Amphibia</taxon>
        <taxon>Batrachia</taxon>
        <taxon>Anura</taxon>
        <taxon>Neobatrachia</taxon>
        <taxon>Ranoidea</taxon>
        <taxon>Ranidae</taxon>
        <taxon>Staurois</taxon>
    </lineage>
</organism>
<gene>
    <name evidence="1" type="ORF">SPARVUS_LOCUS1364007</name>
</gene>
<name>A0ABN9AV64_9NEOB</name>
<proteinExistence type="predicted"/>